<dbReference type="Pfam" id="PF13852">
    <property type="entry name" value="DUF4197"/>
    <property type="match status" value="1"/>
</dbReference>
<accession>A0AAE3IQ84</accession>
<evidence type="ECO:0000256" key="1">
    <source>
        <dbReference type="SAM" id="SignalP"/>
    </source>
</evidence>
<evidence type="ECO:0000313" key="3">
    <source>
        <dbReference type="Proteomes" id="UP001209317"/>
    </source>
</evidence>
<name>A0AAE3IQ84_9BACT</name>
<evidence type="ECO:0000313" key="2">
    <source>
        <dbReference type="EMBL" id="MCU7695078.1"/>
    </source>
</evidence>
<keyword evidence="1" id="KW-0732">Signal</keyword>
<proteinExistence type="predicted"/>
<dbReference type="EMBL" id="JAOTPL010000018">
    <property type="protein sequence ID" value="MCU7695078.1"/>
    <property type="molecule type" value="Genomic_DNA"/>
</dbReference>
<keyword evidence="3" id="KW-1185">Reference proteome</keyword>
<sequence length="235" mass="25193">MKKLLVGLSLVSMLAVTSCGTMNNPGILGSVLGQSKESLASRAIREVLLNGVLRGITSYNGNSNELYKLFLPKDLANVVNTLEQLGMGSLVNNVVSQINEGAKMAINAAEPIFKNAIQNITIADAIQLVNGGQHSITNFFRQKTSGQLIQAFLPIVSEKLGNSEALTTYSRIANTINALPIGNAKISTDLSEFVAQQAMNGMFNLIAQEEVNIRQNVAARTSEVLRIVFANPGNF</sequence>
<dbReference type="RefSeq" id="WP_263038565.1">
    <property type="nucleotide sequence ID" value="NZ_JAOTPL010000018.1"/>
</dbReference>
<dbReference type="PROSITE" id="PS51257">
    <property type="entry name" value="PROKAR_LIPOPROTEIN"/>
    <property type="match status" value="1"/>
</dbReference>
<dbReference type="Proteomes" id="UP001209317">
    <property type="component" value="Unassembled WGS sequence"/>
</dbReference>
<reference evidence="2" key="1">
    <citation type="submission" date="2022-10" db="EMBL/GenBank/DDBJ databases">
        <authorList>
            <person name="Kim H.S."/>
            <person name="Kim J.-S."/>
            <person name="Suh M.K."/>
            <person name="Eom M.K."/>
            <person name="Lee J.-S."/>
        </authorList>
    </citation>
    <scope>NUCLEOTIDE SEQUENCE</scope>
    <source>
        <strain evidence="2">LIP-5</strain>
    </source>
</reference>
<dbReference type="AlphaFoldDB" id="A0AAE3IQ84"/>
<organism evidence="2 3">
    <name type="scientific">Haoranjiania flava</name>
    <dbReference type="NCBI Taxonomy" id="1856322"/>
    <lineage>
        <taxon>Bacteria</taxon>
        <taxon>Pseudomonadati</taxon>
        <taxon>Bacteroidota</taxon>
        <taxon>Chitinophagia</taxon>
        <taxon>Chitinophagales</taxon>
        <taxon>Chitinophagaceae</taxon>
        <taxon>Haoranjiania</taxon>
    </lineage>
</organism>
<protein>
    <submittedName>
        <fullName evidence="2">DUF4197 domain-containing protein</fullName>
    </submittedName>
</protein>
<feature type="signal peptide" evidence="1">
    <location>
        <begin position="1"/>
        <end position="23"/>
    </location>
</feature>
<feature type="chain" id="PRO_5041944185" evidence="1">
    <location>
        <begin position="24"/>
        <end position="235"/>
    </location>
</feature>
<dbReference type="InterPro" id="IPR025245">
    <property type="entry name" value="DUF4197"/>
</dbReference>
<gene>
    <name evidence="2" type="ORF">OD355_11165</name>
</gene>
<comment type="caution">
    <text evidence="2">The sequence shown here is derived from an EMBL/GenBank/DDBJ whole genome shotgun (WGS) entry which is preliminary data.</text>
</comment>